<gene>
    <name evidence="1" type="ORF">KQX54_004591</name>
</gene>
<dbReference type="AlphaFoldDB" id="A0AAV7IXG3"/>
<evidence type="ECO:0000313" key="2">
    <source>
        <dbReference type="Proteomes" id="UP000826195"/>
    </source>
</evidence>
<comment type="caution">
    <text evidence="1">The sequence shown here is derived from an EMBL/GenBank/DDBJ whole genome shotgun (WGS) entry which is preliminary data.</text>
</comment>
<protein>
    <submittedName>
        <fullName evidence="1">Uncharacterized protein</fullName>
    </submittedName>
</protein>
<name>A0AAV7IXG3_COTGL</name>
<dbReference type="Proteomes" id="UP000826195">
    <property type="component" value="Unassembled WGS sequence"/>
</dbReference>
<dbReference type="EMBL" id="JAHXZJ010000374">
    <property type="protein sequence ID" value="KAH0560439.1"/>
    <property type="molecule type" value="Genomic_DNA"/>
</dbReference>
<evidence type="ECO:0000313" key="1">
    <source>
        <dbReference type="EMBL" id="KAH0560439.1"/>
    </source>
</evidence>
<keyword evidence="2" id="KW-1185">Reference proteome</keyword>
<organism evidence="1 2">
    <name type="scientific">Cotesia glomerata</name>
    <name type="common">Lepidopteran parasitic wasp</name>
    <name type="synonym">Apanteles glomeratus</name>
    <dbReference type="NCBI Taxonomy" id="32391"/>
    <lineage>
        <taxon>Eukaryota</taxon>
        <taxon>Metazoa</taxon>
        <taxon>Ecdysozoa</taxon>
        <taxon>Arthropoda</taxon>
        <taxon>Hexapoda</taxon>
        <taxon>Insecta</taxon>
        <taxon>Pterygota</taxon>
        <taxon>Neoptera</taxon>
        <taxon>Endopterygota</taxon>
        <taxon>Hymenoptera</taxon>
        <taxon>Apocrita</taxon>
        <taxon>Ichneumonoidea</taxon>
        <taxon>Braconidae</taxon>
        <taxon>Microgastrinae</taxon>
        <taxon>Cotesia</taxon>
    </lineage>
</organism>
<sequence>MDLNTATITQSCFLQYSDLNFYRSILDSPYRHSGQHGLLMILAITHWFEPDSISLEISAPESDKWLNKQQTTIRYMHHRVILKLPLGVNLLPRIKMSNEETLADRNVEILEDQEKLIKRVSEMARGMERVWSFPGSIPP</sequence>
<reference evidence="1 2" key="1">
    <citation type="journal article" date="2021" name="J. Hered.">
        <title>A chromosome-level genome assembly of the parasitoid wasp, Cotesia glomerata (Hymenoptera: Braconidae).</title>
        <authorList>
            <person name="Pinto B.J."/>
            <person name="Weis J.J."/>
            <person name="Gamble T."/>
            <person name="Ode P.J."/>
            <person name="Paul R."/>
            <person name="Zaspel J.M."/>
        </authorList>
    </citation>
    <scope>NUCLEOTIDE SEQUENCE [LARGE SCALE GENOMIC DNA]</scope>
    <source>
        <strain evidence="1">CgM1</strain>
    </source>
</reference>
<accession>A0AAV7IXG3</accession>
<proteinExistence type="predicted"/>